<comment type="caution">
    <text evidence="2">The sequence shown here is derived from an EMBL/GenBank/DDBJ whole genome shotgun (WGS) entry which is preliminary data.</text>
</comment>
<feature type="signal peptide" evidence="1">
    <location>
        <begin position="1"/>
        <end position="19"/>
    </location>
</feature>
<protein>
    <submittedName>
        <fullName evidence="2">YbhB/YbcL family Raf kinase inhibitor-like protein</fullName>
    </submittedName>
</protein>
<dbReference type="RefSeq" id="WP_295536959.1">
    <property type="nucleotide sequence ID" value="NZ_JBFRYC010000001.1"/>
</dbReference>
<accession>A0ABV3TFR3</accession>
<keyword evidence="3" id="KW-1185">Reference proteome</keyword>
<dbReference type="InterPro" id="IPR008914">
    <property type="entry name" value="PEBP"/>
</dbReference>
<evidence type="ECO:0000313" key="3">
    <source>
        <dbReference type="Proteomes" id="UP001557465"/>
    </source>
</evidence>
<organism evidence="2 3">
    <name type="scientific">Thioclava arctica</name>
    <dbReference type="NCBI Taxonomy" id="3238301"/>
    <lineage>
        <taxon>Bacteria</taxon>
        <taxon>Pseudomonadati</taxon>
        <taxon>Pseudomonadota</taxon>
        <taxon>Alphaproteobacteria</taxon>
        <taxon>Rhodobacterales</taxon>
        <taxon>Paracoccaceae</taxon>
        <taxon>Thioclava</taxon>
    </lineage>
</organism>
<evidence type="ECO:0000256" key="1">
    <source>
        <dbReference type="SAM" id="SignalP"/>
    </source>
</evidence>
<dbReference type="Pfam" id="PF01161">
    <property type="entry name" value="PBP"/>
    <property type="match status" value="1"/>
</dbReference>
<dbReference type="SUPFAM" id="SSF49777">
    <property type="entry name" value="PEBP-like"/>
    <property type="match status" value="1"/>
</dbReference>
<feature type="chain" id="PRO_5047144153" evidence="1">
    <location>
        <begin position="20"/>
        <end position="132"/>
    </location>
</feature>
<sequence>MPQLTPILAALALSATATAASAEMKLAFDWGNIPRCTTGRPNVVPSPTFTLSGVPAGVTALTFRLKDRDVPGYNHGGGTVKVKMPAKGTIPAGAFSYKSPCPPSGRHLYEWTVTAKAGNQTLATAKAQRSYP</sequence>
<dbReference type="GO" id="GO:0004860">
    <property type="term" value="F:protein kinase inhibitor activity"/>
    <property type="evidence" value="ECO:0007669"/>
    <property type="project" value="UniProtKB-KW"/>
</dbReference>
<dbReference type="InterPro" id="IPR036610">
    <property type="entry name" value="PEBP-like_sf"/>
</dbReference>
<dbReference type="EMBL" id="JBFRYC010000001">
    <property type="protein sequence ID" value="MEX1660420.1"/>
    <property type="molecule type" value="Genomic_DNA"/>
</dbReference>
<name>A0ABV3TFR3_9RHOB</name>
<gene>
    <name evidence="2" type="ORF">AB4874_01970</name>
</gene>
<keyword evidence="2" id="KW-0649">Protein kinase inhibitor</keyword>
<dbReference type="Gene3D" id="3.90.280.10">
    <property type="entry name" value="PEBP-like"/>
    <property type="match status" value="1"/>
</dbReference>
<dbReference type="Proteomes" id="UP001557465">
    <property type="component" value="Unassembled WGS sequence"/>
</dbReference>
<proteinExistence type="predicted"/>
<keyword evidence="1" id="KW-0732">Signal</keyword>
<evidence type="ECO:0000313" key="2">
    <source>
        <dbReference type="EMBL" id="MEX1660420.1"/>
    </source>
</evidence>
<reference evidence="2 3" key="1">
    <citation type="journal article" date="2011" name="Int. J. Syst. Evol. Microbiol.">
        <title>Zhongshania antarctica gen. nov., sp. nov. and Zhongshania guokunii sp. nov., gammaproteobacteria respectively isolated from coastal attached (fast) ice and surface seawater of the Antarctic.</title>
        <authorList>
            <person name="Li H.J."/>
            <person name="Zhang X.Y."/>
            <person name="Chen C.X."/>
            <person name="Zhang Y.J."/>
            <person name="Gao Z.M."/>
            <person name="Yu Y."/>
            <person name="Chen X.L."/>
            <person name="Chen B."/>
            <person name="Zhang Y.Z."/>
        </authorList>
    </citation>
    <scope>NUCLEOTIDE SEQUENCE [LARGE SCALE GENOMIC DNA]</scope>
    <source>
        <strain evidence="2 3">15-R06ZXC-3</strain>
    </source>
</reference>